<evidence type="ECO:0000313" key="2">
    <source>
        <dbReference type="Proteomes" id="UP001156881"/>
    </source>
</evidence>
<gene>
    <name evidence="1" type="ORF">GCM10007884_25600</name>
</gene>
<sequence>MPARQESKSARAGLAARPAKQTRAVIVAREVIGASPAGSAVAALSDDEPEFVSSDRALAIPQI</sequence>
<accession>A0ABQ6D3B4</accession>
<protein>
    <submittedName>
        <fullName evidence="1">Uncharacterized protein</fullName>
    </submittedName>
</protein>
<name>A0ABQ6D3B4_9HYPH</name>
<proteinExistence type="predicted"/>
<comment type="caution">
    <text evidence="1">The sequence shown here is derived from an EMBL/GenBank/DDBJ whole genome shotgun (WGS) entry which is preliminary data.</text>
</comment>
<organism evidence="1 2">
    <name type="scientific">Methylobacterium brachythecii</name>
    <dbReference type="NCBI Taxonomy" id="1176177"/>
    <lineage>
        <taxon>Bacteria</taxon>
        <taxon>Pseudomonadati</taxon>
        <taxon>Pseudomonadota</taxon>
        <taxon>Alphaproteobacteria</taxon>
        <taxon>Hyphomicrobiales</taxon>
        <taxon>Methylobacteriaceae</taxon>
        <taxon>Methylobacterium</taxon>
    </lineage>
</organism>
<evidence type="ECO:0000313" key="1">
    <source>
        <dbReference type="EMBL" id="GLS44572.1"/>
    </source>
</evidence>
<keyword evidence="2" id="KW-1185">Reference proteome</keyword>
<dbReference type="EMBL" id="BSPG01000013">
    <property type="protein sequence ID" value="GLS44572.1"/>
    <property type="molecule type" value="Genomic_DNA"/>
</dbReference>
<dbReference type="Proteomes" id="UP001156881">
    <property type="component" value="Unassembled WGS sequence"/>
</dbReference>
<reference evidence="2" key="1">
    <citation type="journal article" date="2019" name="Int. J. Syst. Evol. Microbiol.">
        <title>The Global Catalogue of Microorganisms (GCM) 10K type strain sequencing project: providing services to taxonomists for standard genome sequencing and annotation.</title>
        <authorList>
            <consortium name="The Broad Institute Genomics Platform"/>
            <consortium name="The Broad Institute Genome Sequencing Center for Infectious Disease"/>
            <person name="Wu L."/>
            <person name="Ma J."/>
        </authorList>
    </citation>
    <scope>NUCLEOTIDE SEQUENCE [LARGE SCALE GENOMIC DNA]</scope>
    <source>
        <strain evidence="2">NBRC 107710</strain>
    </source>
</reference>